<reference evidence="2" key="1">
    <citation type="submission" date="2016-06" db="EMBL/GenBank/DDBJ databases">
        <title>Draft Genome sequence of the fungus Inonotus baumii.</title>
        <authorList>
            <person name="Zhu H."/>
            <person name="Lin W."/>
        </authorList>
    </citation>
    <scope>NUCLEOTIDE SEQUENCE</scope>
    <source>
        <strain evidence="2">821</strain>
    </source>
</reference>
<evidence type="ECO:0008006" key="4">
    <source>
        <dbReference type="Google" id="ProtNLM"/>
    </source>
</evidence>
<name>A0A9Q5HZW5_SANBA</name>
<dbReference type="GO" id="GO:0000445">
    <property type="term" value="C:THO complex part of transcription export complex"/>
    <property type="evidence" value="ECO:0007669"/>
    <property type="project" value="TreeGrafter"/>
</dbReference>
<proteinExistence type="predicted"/>
<protein>
    <recommendedName>
        <fullName evidence="4">THO complex subunit 1</fullName>
    </recommendedName>
</protein>
<dbReference type="Proteomes" id="UP000757232">
    <property type="component" value="Unassembled WGS sequence"/>
</dbReference>
<gene>
    <name evidence="2" type="ORF">A7U60_g3793</name>
</gene>
<feature type="compositionally biased region" description="Pro residues" evidence="1">
    <location>
        <begin position="606"/>
        <end position="627"/>
    </location>
</feature>
<sequence length="742" mass="83172">MFSLSQCLQKLLESLPPHPIPKDVINRLVEDAINESKQHTSVDNRRNQWEFLLRNEVYRVAESEGAFPGEPDASYYNTLCDRLDIILAFTEHDACDSAFVLAVLQDLLETQTVASCSHIFSWIEKRAARLTVGMVPQKTKALLLLRTLNDLLRRVSKTGNTTTFCGRILTFLSSVFPLGDRSGVNLRGDYGPQWESVSFKKDISAGKMDVDEATSPHIGKNGDAKMKTEEKTEEKEGDSDSKADDKPTKLPSSSEKTEEEKKEEFYNLFWSLQLPFSRPTVFAADPKAFENFKSAVNAVIPVFKEATIKERAMMGSRVVVGSKRKRESTPISSDDGDRKYFFAKFLTSPELLDLEIADTQFRRQILFQLLILLKHLLQFTPTEKQNWVTPRNRPLHMDFTLQPDDAKWVQETMIRVFDEIKQTTPNARAFAETVQTILEREKNWVRWKNENCSPFDKPPLPVSLEEETAPVRAKMREPMKEFPHNLGSEALTEIWAMGYRDLYDLENRFNPGDVKDFMKSIERENARIKFRKQQLEKQQEARARAAAVNKPATASPAHGPTAQPASQATIHAPTPVAPVPQRPLPATSPPLHPSLPAKPGTQPTLPAQPSPAPPTAIPSPQAVPAPSTPSIVIRPPEQSDPLILKAEEIKERLSWLALRLARDEYMHLFGRIGTGDVILLAQEIEKEKESVQRGESVPSNTDASAGPGSTQETVPALPQDDSKGVPTEPEAQEADVKMEDTS</sequence>
<organism evidence="2 3">
    <name type="scientific">Sanghuangporus baumii</name>
    <name type="common">Phellinus baumii</name>
    <dbReference type="NCBI Taxonomy" id="108892"/>
    <lineage>
        <taxon>Eukaryota</taxon>
        <taxon>Fungi</taxon>
        <taxon>Dikarya</taxon>
        <taxon>Basidiomycota</taxon>
        <taxon>Agaricomycotina</taxon>
        <taxon>Agaricomycetes</taxon>
        <taxon>Hymenochaetales</taxon>
        <taxon>Hymenochaetaceae</taxon>
        <taxon>Sanghuangporus</taxon>
    </lineage>
</organism>
<evidence type="ECO:0000313" key="3">
    <source>
        <dbReference type="Proteomes" id="UP000757232"/>
    </source>
</evidence>
<feature type="compositionally biased region" description="Pro residues" evidence="1">
    <location>
        <begin position="575"/>
        <end position="593"/>
    </location>
</feature>
<dbReference type="Pfam" id="PF11957">
    <property type="entry name" value="efThoc1"/>
    <property type="match status" value="1"/>
</dbReference>
<dbReference type="OrthoDB" id="9402762at2759"/>
<dbReference type="PANTHER" id="PTHR13265">
    <property type="entry name" value="THO COMPLEX SUBUNIT 1"/>
    <property type="match status" value="1"/>
</dbReference>
<evidence type="ECO:0000313" key="2">
    <source>
        <dbReference type="EMBL" id="OCB88986.1"/>
    </source>
</evidence>
<comment type="caution">
    <text evidence="2">The sequence shown here is derived from an EMBL/GenBank/DDBJ whole genome shotgun (WGS) entry which is preliminary data.</text>
</comment>
<feature type="region of interest" description="Disordered" evidence="1">
    <location>
        <begin position="210"/>
        <end position="259"/>
    </location>
</feature>
<accession>A0A9Q5HZW5</accession>
<dbReference type="EMBL" id="LNZH02000166">
    <property type="protein sequence ID" value="OCB88986.1"/>
    <property type="molecule type" value="Genomic_DNA"/>
</dbReference>
<dbReference type="InterPro" id="IPR021861">
    <property type="entry name" value="THO_THOC1"/>
</dbReference>
<dbReference type="GO" id="GO:0006406">
    <property type="term" value="P:mRNA export from nucleus"/>
    <property type="evidence" value="ECO:0007669"/>
    <property type="project" value="TreeGrafter"/>
</dbReference>
<feature type="compositionally biased region" description="Basic and acidic residues" evidence="1">
    <location>
        <begin position="532"/>
        <end position="543"/>
    </location>
</feature>
<dbReference type="PANTHER" id="PTHR13265:SF0">
    <property type="entry name" value="HPR1"/>
    <property type="match status" value="1"/>
</dbReference>
<feature type="region of interest" description="Disordered" evidence="1">
    <location>
        <begin position="689"/>
        <end position="742"/>
    </location>
</feature>
<feature type="compositionally biased region" description="Basic and acidic residues" evidence="1">
    <location>
        <begin position="220"/>
        <end position="248"/>
    </location>
</feature>
<keyword evidence="3" id="KW-1185">Reference proteome</keyword>
<evidence type="ECO:0000256" key="1">
    <source>
        <dbReference type="SAM" id="MobiDB-lite"/>
    </source>
</evidence>
<dbReference type="AlphaFoldDB" id="A0A9Q5HZW5"/>
<feature type="region of interest" description="Disordered" evidence="1">
    <location>
        <begin position="532"/>
        <end position="636"/>
    </location>
</feature>
<feature type="compositionally biased region" description="Polar residues" evidence="1">
    <location>
        <begin position="697"/>
        <end position="713"/>
    </location>
</feature>